<feature type="transmembrane region" description="Helical" evidence="1">
    <location>
        <begin position="34"/>
        <end position="55"/>
    </location>
</feature>
<dbReference type="Pfam" id="PF20153">
    <property type="entry name" value="DUF6535"/>
    <property type="match status" value="1"/>
</dbReference>
<keyword evidence="1" id="KW-1133">Transmembrane helix</keyword>
<dbReference type="InParanoid" id="A0A165KH07"/>
<feature type="transmembrane region" description="Helical" evidence="1">
    <location>
        <begin position="86"/>
        <end position="109"/>
    </location>
</feature>
<feature type="transmembrane region" description="Helical" evidence="1">
    <location>
        <begin position="121"/>
        <end position="151"/>
    </location>
</feature>
<keyword evidence="1" id="KW-0472">Membrane</keyword>
<dbReference type="EMBL" id="KV425944">
    <property type="protein sequence ID" value="KZV96322.1"/>
    <property type="molecule type" value="Genomic_DNA"/>
</dbReference>
<reference evidence="3 4" key="1">
    <citation type="journal article" date="2016" name="Mol. Biol. Evol.">
        <title>Comparative Genomics of Early-Diverging Mushroom-Forming Fungi Provides Insights into the Origins of Lignocellulose Decay Capabilities.</title>
        <authorList>
            <person name="Nagy L.G."/>
            <person name="Riley R."/>
            <person name="Tritt A."/>
            <person name="Adam C."/>
            <person name="Daum C."/>
            <person name="Floudas D."/>
            <person name="Sun H."/>
            <person name="Yadav J.S."/>
            <person name="Pangilinan J."/>
            <person name="Larsson K.H."/>
            <person name="Matsuura K."/>
            <person name="Barry K."/>
            <person name="Labutti K."/>
            <person name="Kuo R."/>
            <person name="Ohm R.A."/>
            <person name="Bhattacharya S.S."/>
            <person name="Shirouzu T."/>
            <person name="Yoshinaga Y."/>
            <person name="Martin F.M."/>
            <person name="Grigoriev I.V."/>
            <person name="Hibbett D.S."/>
        </authorList>
    </citation>
    <scope>NUCLEOTIDE SEQUENCE [LARGE SCALE GENOMIC DNA]</scope>
    <source>
        <strain evidence="3 4">HHB12029</strain>
    </source>
</reference>
<accession>A0A165KH07</accession>
<feature type="domain" description="DUF6535" evidence="2">
    <location>
        <begin position="7"/>
        <end position="117"/>
    </location>
</feature>
<proteinExistence type="predicted"/>
<protein>
    <recommendedName>
        <fullName evidence="2">DUF6535 domain-containing protein</fullName>
    </recommendedName>
</protein>
<evidence type="ECO:0000259" key="2">
    <source>
        <dbReference type="Pfam" id="PF20153"/>
    </source>
</evidence>
<dbReference type="AlphaFoldDB" id="A0A165KH07"/>
<sequence length="182" mass="20140">MQQAVTLLSALANQPVPVAPPQGPSLPASAVVRINIYWFLSLVLSLSAALVGIVCKQWLREYERDVSQSAKQALGVRQVKFEGMEYWRVGSIVTSVPLLLQLALALFLIGISELLWHLHRAVAIAVTTVAGLTAAFYLATALLPLLQYVYLSLKTDRRFLSKHVFTAPQCPYKSPQAWLILR</sequence>
<gene>
    <name evidence="3" type="ORF">EXIGLDRAFT_643256</name>
</gene>
<evidence type="ECO:0000313" key="3">
    <source>
        <dbReference type="EMBL" id="KZV96322.1"/>
    </source>
</evidence>
<organism evidence="3 4">
    <name type="scientific">Exidia glandulosa HHB12029</name>
    <dbReference type="NCBI Taxonomy" id="1314781"/>
    <lineage>
        <taxon>Eukaryota</taxon>
        <taxon>Fungi</taxon>
        <taxon>Dikarya</taxon>
        <taxon>Basidiomycota</taxon>
        <taxon>Agaricomycotina</taxon>
        <taxon>Agaricomycetes</taxon>
        <taxon>Auriculariales</taxon>
        <taxon>Exidiaceae</taxon>
        <taxon>Exidia</taxon>
    </lineage>
</organism>
<feature type="non-terminal residue" evidence="3">
    <location>
        <position position="182"/>
    </location>
</feature>
<evidence type="ECO:0000313" key="4">
    <source>
        <dbReference type="Proteomes" id="UP000077266"/>
    </source>
</evidence>
<dbReference type="Proteomes" id="UP000077266">
    <property type="component" value="Unassembled WGS sequence"/>
</dbReference>
<evidence type="ECO:0000256" key="1">
    <source>
        <dbReference type="SAM" id="Phobius"/>
    </source>
</evidence>
<name>A0A165KH07_EXIGL</name>
<dbReference type="OrthoDB" id="3235960at2759"/>
<keyword evidence="4" id="KW-1185">Reference proteome</keyword>
<dbReference type="InterPro" id="IPR045338">
    <property type="entry name" value="DUF6535"/>
</dbReference>
<keyword evidence="1" id="KW-0812">Transmembrane</keyword>